<gene>
    <name evidence="1" type="primary">251</name>
    <name evidence="1" type="ORF">PBI_121Q_251</name>
</gene>
<proteinExistence type="predicted"/>
<dbReference type="Proteomes" id="UP000029889">
    <property type="component" value="Segment"/>
</dbReference>
<dbReference type="KEGG" id="vg:22111291"/>
<reference evidence="1 2" key="1">
    <citation type="submission" date="2014-09" db="EMBL/GenBank/DDBJ databases">
        <authorList>
            <person name="Lapin J.S."/>
            <person name="Pope W.H."/>
            <person name="Hua J."/>
            <person name="Ford M.E."/>
            <person name="Conway J.F."/>
            <person name="Hatfull G.F."/>
            <person name="Hendrix R.W."/>
        </authorList>
    </citation>
    <scope>NUCLEOTIDE SEQUENCE [LARGE SCALE GENOMIC DNA]</scope>
</reference>
<organism evidence="1 2">
    <name type="scientific">Escherichia phage 121Q</name>
    <dbReference type="NCBI Taxonomy" id="1555202"/>
    <lineage>
        <taxon>Viruses</taxon>
        <taxon>Duplodnaviria</taxon>
        <taxon>Heunggongvirae</taxon>
        <taxon>Uroviricota</taxon>
        <taxon>Caudoviricetes</taxon>
        <taxon>Asteriusvirus</taxon>
        <taxon>Asteriusvirus av121Q</taxon>
    </lineage>
</organism>
<evidence type="ECO:0000313" key="2">
    <source>
        <dbReference type="Proteomes" id="UP000029889"/>
    </source>
</evidence>
<evidence type="ECO:0000313" key="1">
    <source>
        <dbReference type="EMBL" id="AIT14141.1"/>
    </source>
</evidence>
<accession>A0A097EXL2</accession>
<protein>
    <submittedName>
        <fullName evidence="1">Uncharacterized protein</fullName>
    </submittedName>
</protein>
<sequence length="69" mass="8130">MNTEHKEFYTKYLSNEEQLFLRSVSPLSIDTPHARDCFNNCIRSTLEAIECNNKNIMYSGLIGLIYFYE</sequence>
<dbReference type="RefSeq" id="YP_009101838.1">
    <property type="nucleotide sequence ID" value="NC_025447.1"/>
</dbReference>
<dbReference type="EMBL" id="KM507819">
    <property type="protein sequence ID" value="AIT14141.1"/>
    <property type="molecule type" value="Genomic_DNA"/>
</dbReference>
<dbReference type="GeneID" id="22111291"/>
<name>A0A097EXL2_9CAUD</name>
<keyword evidence="2" id="KW-1185">Reference proteome</keyword>